<dbReference type="PROSITE" id="PS50928">
    <property type="entry name" value="ABC_TM1"/>
    <property type="match status" value="2"/>
</dbReference>
<dbReference type="Pfam" id="PF00528">
    <property type="entry name" value="BPD_transp_1"/>
    <property type="match status" value="2"/>
</dbReference>
<dbReference type="OrthoDB" id="9790211at2"/>
<dbReference type="Proteomes" id="UP000095087">
    <property type="component" value="Unassembled WGS sequence"/>
</dbReference>
<proteinExistence type="inferred from homology"/>
<comment type="subcellular location">
    <subcellularLocation>
        <location evidence="1 7">Cell membrane</location>
        <topology evidence="1 7">Multi-pass membrane protein</topology>
    </subcellularLocation>
</comment>
<dbReference type="GO" id="GO:0055085">
    <property type="term" value="P:transmembrane transport"/>
    <property type="evidence" value="ECO:0007669"/>
    <property type="project" value="InterPro"/>
</dbReference>
<evidence type="ECO:0000256" key="6">
    <source>
        <dbReference type="ARBA" id="ARBA00023136"/>
    </source>
</evidence>
<dbReference type="InterPro" id="IPR035906">
    <property type="entry name" value="MetI-like_sf"/>
</dbReference>
<keyword evidence="10" id="KW-1185">Reference proteome</keyword>
<name>A0A1E2RYE5_9HYPH</name>
<evidence type="ECO:0000256" key="3">
    <source>
        <dbReference type="ARBA" id="ARBA00022475"/>
    </source>
</evidence>
<evidence type="ECO:0000256" key="7">
    <source>
        <dbReference type="RuleBase" id="RU363032"/>
    </source>
</evidence>
<dbReference type="FunFam" id="1.10.3720.10:FF:000088">
    <property type="entry name" value="Iron(III) ABC transporter, permease protein"/>
    <property type="match status" value="1"/>
</dbReference>
<evidence type="ECO:0000259" key="8">
    <source>
        <dbReference type="PROSITE" id="PS50928"/>
    </source>
</evidence>
<feature type="transmembrane region" description="Helical" evidence="7">
    <location>
        <begin position="133"/>
        <end position="153"/>
    </location>
</feature>
<keyword evidence="2 7" id="KW-0813">Transport</keyword>
<feature type="transmembrane region" description="Helical" evidence="7">
    <location>
        <begin position="320"/>
        <end position="342"/>
    </location>
</feature>
<evidence type="ECO:0000256" key="4">
    <source>
        <dbReference type="ARBA" id="ARBA00022692"/>
    </source>
</evidence>
<evidence type="ECO:0000313" key="9">
    <source>
        <dbReference type="EMBL" id="ODA67172.1"/>
    </source>
</evidence>
<dbReference type="GO" id="GO:0005886">
    <property type="term" value="C:plasma membrane"/>
    <property type="evidence" value="ECO:0007669"/>
    <property type="project" value="UniProtKB-SubCell"/>
</dbReference>
<keyword evidence="5 7" id="KW-1133">Transmembrane helix</keyword>
<feature type="transmembrane region" description="Helical" evidence="7">
    <location>
        <begin position="229"/>
        <end position="247"/>
    </location>
</feature>
<feature type="transmembrane region" description="Helical" evidence="7">
    <location>
        <begin position="354"/>
        <end position="380"/>
    </location>
</feature>
<feature type="transmembrane region" description="Helical" evidence="7">
    <location>
        <begin position="400"/>
        <end position="428"/>
    </location>
</feature>
<evidence type="ECO:0000256" key="1">
    <source>
        <dbReference type="ARBA" id="ARBA00004651"/>
    </source>
</evidence>
<comment type="similarity">
    <text evidence="7">Belongs to the binding-protein-dependent transport system permease family.</text>
</comment>
<gene>
    <name evidence="9" type="ORF">A7A08_01918</name>
</gene>
<feature type="domain" description="ABC transmembrane type-1" evidence="8">
    <location>
        <begin position="41"/>
        <end position="248"/>
    </location>
</feature>
<comment type="caution">
    <text evidence="9">The sequence shown here is derived from an EMBL/GenBank/DDBJ whole genome shotgun (WGS) entry which is preliminary data.</text>
</comment>
<dbReference type="STRING" id="1177755.A7A08_01918"/>
<evidence type="ECO:0000256" key="5">
    <source>
        <dbReference type="ARBA" id="ARBA00022989"/>
    </source>
</evidence>
<organism evidence="9 10">
    <name type="scientific">Methyloligella halotolerans</name>
    <dbReference type="NCBI Taxonomy" id="1177755"/>
    <lineage>
        <taxon>Bacteria</taxon>
        <taxon>Pseudomonadati</taxon>
        <taxon>Pseudomonadota</taxon>
        <taxon>Alphaproteobacteria</taxon>
        <taxon>Hyphomicrobiales</taxon>
        <taxon>Hyphomicrobiaceae</taxon>
        <taxon>Methyloligella</taxon>
    </lineage>
</organism>
<dbReference type="RefSeq" id="WP_069095313.1">
    <property type="nucleotide sequence ID" value="NZ_MASI01000004.1"/>
</dbReference>
<feature type="transmembrane region" description="Helical" evidence="7">
    <location>
        <begin position="278"/>
        <end position="300"/>
    </location>
</feature>
<keyword evidence="3" id="KW-1003">Cell membrane</keyword>
<feature type="transmembrane region" description="Helical" evidence="7">
    <location>
        <begin position="174"/>
        <end position="196"/>
    </location>
</feature>
<dbReference type="InterPro" id="IPR000515">
    <property type="entry name" value="MetI-like"/>
</dbReference>
<dbReference type="CDD" id="cd06261">
    <property type="entry name" value="TM_PBP2"/>
    <property type="match status" value="2"/>
</dbReference>
<reference evidence="9 10" key="1">
    <citation type="submission" date="2016-07" db="EMBL/GenBank/DDBJ databases">
        <title>Draft genome sequence of Methyloligella halotolerans C2T (VKM B-2706T=CCUG 61687T=DSM 25045T), a halotolerant polyhydroxybutyrate accumulating methylotroph.</title>
        <authorList>
            <person name="Vasilenko O.V."/>
            <person name="Doronina N.V."/>
            <person name="Poroshina M.N."/>
            <person name="Tarlachkov S.V."/>
            <person name="Trotsenko Y.A."/>
        </authorList>
    </citation>
    <scope>NUCLEOTIDE SEQUENCE [LARGE SCALE GENOMIC DNA]</scope>
    <source>
        <strain evidence="9 10">VKM B-2706</strain>
    </source>
</reference>
<sequence length="551" mass="58434">MLAVIAIAVTPILAVLTVAVTGDTGKSVWPHLAAHVLPAAVETTLILMMGVACLTLTIGAGAAWLVTMFRFPGSGFLTWALLLPLAVPTYIVAFCYLELFDYSGLIQTALRAGFGWQDAGDYWFPDIRSLPGAIVLMSAVLYPYVYLTARVSFQQQSVEMLEVSRTLGHGPAATFWRIALPLARPALAAGVALALMETVNDIGAVEFLGVRTLTVAVYDTWLSRNSLSGAAQLASVMLLFVLALILLERGMRLGRRFHALGGSHRPTVRAQLTGWRGAAASIFCFAPVVLGFGLPAFILLRSAIAYLDTAVDRNFIDAAGHSLFLSCVAAALGLGFALVLSYGRRTLESRTLRVAALVPALAYAVPGTVLAIGLLAPLGALDRQIMATGRWLTGDAVMPFFTGTAAALVLAYSIRFLAAAFGAVETGFSKISKNMDAASRSLGASARATFWRIQLPLLRPALAAAALLVFVESMKELPATLLLRPFNFETLATHVFALASLYRYEEAGLAALVIVVASLLPVLLLHRVIVARPIGGDIAPVDKSALPASLA</sequence>
<feature type="transmembrane region" description="Helical" evidence="7">
    <location>
        <begin position="76"/>
        <end position="99"/>
    </location>
</feature>
<dbReference type="SUPFAM" id="SSF161098">
    <property type="entry name" value="MetI-like"/>
    <property type="match status" value="2"/>
</dbReference>
<feature type="transmembrane region" description="Helical" evidence="7">
    <location>
        <begin position="507"/>
        <end position="525"/>
    </location>
</feature>
<dbReference type="PATRIC" id="fig|1177755.3.peg.1922"/>
<feature type="domain" description="ABC transmembrane type-1" evidence="8">
    <location>
        <begin position="319"/>
        <end position="525"/>
    </location>
</feature>
<dbReference type="Gene3D" id="1.10.3720.10">
    <property type="entry name" value="MetI-like"/>
    <property type="match status" value="2"/>
</dbReference>
<evidence type="ECO:0000256" key="2">
    <source>
        <dbReference type="ARBA" id="ARBA00022448"/>
    </source>
</evidence>
<feature type="transmembrane region" description="Helical" evidence="7">
    <location>
        <begin position="45"/>
        <end position="69"/>
    </location>
</feature>
<keyword evidence="6 7" id="KW-0472">Membrane</keyword>
<keyword evidence="4 7" id="KW-0812">Transmembrane</keyword>
<dbReference type="AlphaFoldDB" id="A0A1E2RYE5"/>
<accession>A0A1E2RYE5</accession>
<dbReference type="EMBL" id="MASI01000004">
    <property type="protein sequence ID" value="ODA67172.1"/>
    <property type="molecule type" value="Genomic_DNA"/>
</dbReference>
<dbReference type="PANTHER" id="PTHR30183">
    <property type="entry name" value="MOLYBDENUM TRANSPORT SYSTEM PERMEASE PROTEIN MODB"/>
    <property type="match status" value="1"/>
</dbReference>
<evidence type="ECO:0000313" key="10">
    <source>
        <dbReference type="Proteomes" id="UP000095087"/>
    </source>
</evidence>
<protein>
    <submittedName>
        <fullName evidence="9">Sulfate transport system permease protein CysT</fullName>
    </submittedName>
</protein>
<dbReference type="PANTHER" id="PTHR30183:SF2">
    <property type="entry name" value="IRON UTILIZATION PROTEIN"/>
    <property type="match status" value="1"/>
</dbReference>